<keyword evidence="10" id="KW-0511">Multifunctional enzyme</keyword>
<keyword evidence="2" id="KW-0169">Cobalamin biosynthesis</keyword>
<dbReference type="InterPro" id="IPR014777">
    <property type="entry name" value="4pyrrole_Mease_sub1"/>
</dbReference>
<dbReference type="Gene3D" id="3.30.950.10">
    <property type="entry name" value="Methyltransferase, Cobalt-precorrin-4 Transmethylase, Domain 2"/>
    <property type="match status" value="1"/>
</dbReference>
<comment type="catalytic activity">
    <reaction evidence="11">
        <text>precorrin-2 + NAD(+) = sirohydrochlorin + NADH + 2 H(+)</text>
        <dbReference type="Rhea" id="RHEA:15613"/>
        <dbReference type="ChEBI" id="CHEBI:15378"/>
        <dbReference type="ChEBI" id="CHEBI:57540"/>
        <dbReference type="ChEBI" id="CHEBI:57945"/>
        <dbReference type="ChEBI" id="CHEBI:58351"/>
        <dbReference type="ChEBI" id="CHEBI:58827"/>
        <dbReference type="EC" id="1.3.1.76"/>
    </reaction>
</comment>
<dbReference type="NCBIfam" id="NF004790">
    <property type="entry name" value="PRK06136.1"/>
    <property type="match status" value="1"/>
</dbReference>
<keyword evidence="5" id="KW-0949">S-adenosyl-L-methionine</keyword>
<keyword evidence="6" id="KW-0560">Oxidoreductase</keyword>
<dbReference type="InterPro" id="IPR050161">
    <property type="entry name" value="Siro_Cobalamin_biosynth"/>
</dbReference>
<dbReference type="PIRSF" id="PIRSF036426">
    <property type="entry name" value="Sirohaem_synth"/>
    <property type="match status" value="1"/>
</dbReference>
<organism evidence="13 14">
    <name type="scientific">Kineococcus gynurae</name>
    <dbReference type="NCBI Taxonomy" id="452979"/>
    <lineage>
        <taxon>Bacteria</taxon>
        <taxon>Bacillati</taxon>
        <taxon>Actinomycetota</taxon>
        <taxon>Actinomycetes</taxon>
        <taxon>Kineosporiales</taxon>
        <taxon>Kineosporiaceae</taxon>
        <taxon>Kineococcus</taxon>
    </lineage>
</organism>
<dbReference type="InterPro" id="IPR035996">
    <property type="entry name" value="4pyrrol_Methylase_sf"/>
</dbReference>
<dbReference type="GO" id="GO:0032259">
    <property type="term" value="P:methylation"/>
    <property type="evidence" value="ECO:0007669"/>
    <property type="project" value="UniProtKB-KW"/>
</dbReference>
<evidence type="ECO:0000256" key="7">
    <source>
        <dbReference type="ARBA" id="ARBA00023027"/>
    </source>
</evidence>
<dbReference type="SUPFAM" id="SSF53790">
    <property type="entry name" value="Tetrapyrrole methylase"/>
    <property type="match status" value="1"/>
</dbReference>
<dbReference type="Proteomes" id="UP001589748">
    <property type="component" value="Unassembled WGS sequence"/>
</dbReference>
<dbReference type="InterPro" id="IPR006367">
    <property type="entry name" value="Sirohaem_synthase_N"/>
</dbReference>
<dbReference type="InterPro" id="IPR006366">
    <property type="entry name" value="CobA/CysG_C"/>
</dbReference>
<dbReference type="Gene3D" id="3.40.1010.10">
    <property type="entry name" value="Cobalt-precorrin-4 Transmethylase, Domain 1"/>
    <property type="match status" value="1"/>
</dbReference>
<keyword evidence="4 13" id="KW-0808">Transferase</keyword>
<evidence type="ECO:0000256" key="6">
    <source>
        <dbReference type="ARBA" id="ARBA00023002"/>
    </source>
</evidence>
<evidence type="ECO:0000313" key="13">
    <source>
        <dbReference type="EMBL" id="MFB9375834.1"/>
    </source>
</evidence>
<keyword evidence="9" id="KW-0627">Porphyrin biosynthesis</keyword>
<evidence type="ECO:0000313" key="14">
    <source>
        <dbReference type="Proteomes" id="UP001589748"/>
    </source>
</evidence>
<comment type="caution">
    <text evidence="13">The sequence shown here is derived from an EMBL/GenBank/DDBJ whole genome shotgun (WGS) entry which is preliminary data.</text>
</comment>
<keyword evidence="14" id="KW-1185">Reference proteome</keyword>
<dbReference type="EC" id="2.1.1.107" evidence="13"/>
<keyword evidence="8" id="KW-0456">Lyase</keyword>
<keyword evidence="7" id="KW-0520">NAD</keyword>
<evidence type="ECO:0000256" key="4">
    <source>
        <dbReference type="ARBA" id="ARBA00022679"/>
    </source>
</evidence>
<evidence type="ECO:0000256" key="8">
    <source>
        <dbReference type="ARBA" id="ARBA00023239"/>
    </source>
</evidence>
<evidence type="ECO:0000256" key="10">
    <source>
        <dbReference type="ARBA" id="ARBA00023268"/>
    </source>
</evidence>
<keyword evidence="3 13" id="KW-0489">Methyltransferase</keyword>
<dbReference type="InterPro" id="IPR000878">
    <property type="entry name" value="4pyrrol_Mease"/>
</dbReference>
<dbReference type="GO" id="GO:0004851">
    <property type="term" value="F:uroporphyrin-III C-methyltransferase activity"/>
    <property type="evidence" value="ECO:0007669"/>
    <property type="project" value="UniProtKB-EC"/>
</dbReference>
<sequence>MQHPYPLHLDLTGRRVLVVGGGPVAARRVRELVAAGAAVEVVAPALCEDLRDLLPSLTWLEHDVRPAEAPDLVAGAWLVHTATGDPAVDAAVAAAAEARATWCVRADAAELSAAWTPVTVRRGDVTLSLTAGGDPRRARALKEAGSRWLDSGAAPLRRRRTGDRPGRVVLVGGGPGAVDLLTLRGRRALAEADLVVTDRLGPRGVLAELDPDVEVVDVGKTAGNHPVPQDEINRILVEAARSGRQVVRLKGGDPYVFGRGGEELLACRAAGIEVEVVPGVTSAFSVPAAAGIPVTHRGVSRSVTVVDGHEATDVVRLAGVGGTLSILMGVSMLPEIAAGLIAGGKDPATPVAVVEKGWTPEQRTTTAPLADIARVAAEAGVRAPAVVVVGEVVEALHEGGRA</sequence>
<dbReference type="SUPFAM" id="SSF51735">
    <property type="entry name" value="NAD(P)-binding Rossmann-fold domains"/>
    <property type="match status" value="1"/>
</dbReference>
<name>A0ABV5LP11_9ACTN</name>
<evidence type="ECO:0000256" key="3">
    <source>
        <dbReference type="ARBA" id="ARBA00022603"/>
    </source>
</evidence>
<gene>
    <name evidence="13" type="primary">cobA</name>
    <name evidence="13" type="ORF">ACFFVI_02525</name>
</gene>
<evidence type="ECO:0000256" key="11">
    <source>
        <dbReference type="ARBA" id="ARBA00047561"/>
    </source>
</evidence>
<dbReference type="PANTHER" id="PTHR45790">
    <property type="entry name" value="SIROHEME SYNTHASE-RELATED"/>
    <property type="match status" value="1"/>
</dbReference>
<dbReference type="CDD" id="cd11642">
    <property type="entry name" value="SUMT"/>
    <property type="match status" value="1"/>
</dbReference>
<protein>
    <submittedName>
        <fullName evidence="13">Uroporphyrinogen-III C-methyltransferase</fullName>
        <ecNumber evidence="13">2.1.1.107</ecNumber>
    </submittedName>
</protein>
<evidence type="ECO:0000256" key="9">
    <source>
        <dbReference type="ARBA" id="ARBA00023244"/>
    </source>
</evidence>
<dbReference type="InterPro" id="IPR036291">
    <property type="entry name" value="NAD(P)-bd_dom_sf"/>
</dbReference>
<dbReference type="Pfam" id="PF13241">
    <property type="entry name" value="NAD_binding_7"/>
    <property type="match status" value="1"/>
</dbReference>
<dbReference type="Gene3D" id="3.40.50.720">
    <property type="entry name" value="NAD(P)-binding Rossmann-like Domain"/>
    <property type="match status" value="1"/>
</dbReference>
<comment type="pathway">
    <text evidence="1">Porphyrin-containing compound metabolism; siroheme biosynthesis; sirohydrochlorin from precorrin-2: step 1/1.</text>
</comment>
<dbReference type="PANTHER" id="PTHR45790:SF3">
    <property type="entry name" value="S-ADENOSYL-L-METHIONINE-DEPENDENT UROPORPHYRINOGEN III METHYLTRANSFERASE, CHLOROPLASTIC"/>
    <property type="match status" value="1"/>
</dbReference>
<accession>A0ABV5LP11</accession>
<dbReference type="Pfam" id="PF00590">
    <property type="entry name" value="TP_methylase"/>
    <property type="match status" value="1"/>
</dbReference>
<dbReference type="InterPro" id="IPR014776">
    <property type="entry name" value="4pyrrole_Mease_sub2"/>
</dbReference>
<proteinExistence type="predicted"/>
<evidence type="ECO:0000256" key="5">
    <source>
        <dbReference type="ARBA" id="ARBA00022691"/>
    </source>
</evidence>
<dbReference type="NCBIfam" id="TIGR01469">
    <property type="entry name" value="cobA_cysG_Cterm"/>
    <property type="match status" value="1"/>
</dbReference>
<evidence type="ECO:0000256" key="1">
    <source>
        <dbReference type="ARBA" id="ARBA00005010"/>
    </source>
</evidence>
<evidence type="ECO:0000259" key="12">
    <source>
        <dbReference type="Pfam" id="PF00590"/>
    </source>
</evidence>
<feature type="domain" description="Tetrapyrrole methylase" evidence="12">
    <location>
        <begin position="167"/>
        <end position="372"/>
    </location>
</feature>
<reference evidence="13 14" key="1">
    <citation type="submission" date="2024-09" db="EMBL/GenBank/DDBJ databases">
        <authorList>
            <person name="Sun Q."/>
            <person name="Mori K."/>
        </authorList>
    </citation>
    <scope>NUCLEOTIDE SEQUENCE [LARGE SCALE GENOMIC DNA]</scope>
    <source>
        <strain evidence="13 14">TISTR 1856</strain>
    </source>
</reference>
<evidence type="ECO:0000256" key="2">
    <source>
        <dbReference type="ARBA" id="ARBA00022573"/>
    </source>
</evidence>
<dbReference type="EMBL" id="JBHMDM010000001">
    <property type="protein sequence ID" value="MFB9375834.1"/>
    <property type="molecule type" value="Genomic_DNA"/>
</dbReference>
<dbReference type="RefSeq" id="WP_380139837.1">
    <property type="nucleotide sequence ID" value="NZ_JBHLUI010000012.1"/>
</dbReference>
<dbReference type="InterPro" id="IPR012409">
    <property type="entry name" value="Sirohaem_synth"/>
</dbReference>
<dbReference type="NCBIfam" id="TIGR01470">
    <property type="entry name" value="cysG_Nterm"/>
    <property type="match status" value="1"/>
</dbReference>